<keyword evidence="1" id="KW-0812">Transmembrane</keyword>
<dbReference type="SUPFAM" id="SSF46785">
    <property type="entry name" value="Winged helix' DNA-binding domain"/>
    <property type="match status" value="2"/>
</dbReference>
<comment type="caution">
    <text evidence="3">The sequence shown here is derived from an EMBL/GenBank/DDBJ whole genome shotgun (WGS) entry which is preliminary data.</text>
</comment>
<evidence type="ECO:0000259" key="2">
    <source>
        <dbReference type="Pfam" id="PF24266"/>
    </source>
</evidence>
<dbReference type="RefSeq" id="WP_268922588.1">
    <property type="nucleotide sequence ID" value="NZ_JAPTGC010000004.1"/>
</dbReference>
<evidence type="ECO:0000256" key="1">
    <source>
        <dbReference type="SAM" id="Phobius"/>
    </source>
</evidence>
<sequence>MKNRERYKDLGIIILLLFGVFAFGALLFFADGGQIAGINDDPNNLGPIYYQDIGGYVFEPVEEPITPRYDDTEVIQTELWQMPLKDALLFIGIAPFTYIPPSFSQFLSFLYLASGLAFLILYAKISEKNRDPNSTREQIYRWICTHPGKSQQQIANSMKISRGSLKYHLNKLLKQKEIHQITSGTYPHYFPGGRAISTEMEILLTFVARDKDHQIIQTLIEHPGITRTQLTVTLQLSPTTLSWRLKRFAKQNLIIIQNQGKERIYKLTPETTENYQKLRTWFEPDPNGSIP</sequence>
<feature type="transmembrane region" description="Helical" evidence="1">
    <location>
        <begin position="12"/>
        <end position="30"/>
    </location>
</feature>
<dbReference type="CDD" id="cd00090">
    <property type="entry name" value="HTH_ARSR"/>
    <property type="match status" value="1"/>
</dbReference>
<gene>
    <name evidence="3" type="ORF">O0S09_03635</name>
</gene>
<evidence type="ECO:0000313" key="4">
    <source>
        <dbReference type="Proteomes" id="UP001141336"/>
    </source>
</evidence>
<keyword evidence="4" id="KW-1185">Reference proteome</keyword>
<organism evidence="3 4">
    <name type="scientific">Methanocorpusculum vombati</name>
    <dbReference type="NCBI Taxonomy" id="3002864"/>
    <lineage>
        <taxon>Archaea</taxon>
        <taxon>Methanobacteriati</taxon>
        <taxon>Methanobacteriota</taxon>
        <taxon>Stenosarchaea group</taxon>
        <taxon>Methanomicrobia</taxon>
        <taxon>Methanomicrobiales</taxon>
        <taxon>Methanocorpusculaceae</taxon>
        <taxon>Methanocorpusculum</taxon>
    </lineage>
</organism>
<feature type="transmembrane region" description="Helical" evidence="1">
    <location>
        <begin position="103"/>
        <end position="123"/>
    </location>
</feature>
<dbReference type="Proteomes" id="UP001141336">
    <property type="component" value="Unassembled WGS sequence"/>
</dbReference>
<dbReference type="Gene3D" id="1.10.10.10">
    <property type="entry name" value="Winged helix-like DNA-binding domain superfamily/Winged helix DNA-binding domain"/>
    <property type="match status" value="2"/>
</dbReference>
<dbReference type="InterPro" id="IPR011991">
    <property type="entry name" value="ArsR-like_HTH"/>
</dbReference>
<proteinExistence type="predicted"/>
<dbReference type="InterPro" id="IPR036388">
    <property type="entry name" value="WH-like_DNA-bd_sf"/>
</dbReference>
<keyword evidence="1" id="KW-1133">Transmembrane helix</keyword>
<dbReference type="Pfam" id="PF13412">
    <property type="entry name" value="HTH_24"/>
    <property type="match status" value="1"/>
</dbReference>
<name>A0ABT4IM79_9EURY</name>
<dbReference type="InterPro" id="IPR056504">
    <property type="entry name" value="HTH_HVO_0163_N"/>
</dbReference>
<feature type="domain" description="HVO-0163 N-terminal HTH" evidence="2">
    <location>
        <begin position="134"/>
        <end position="192"/>
    </location>
</feature>
<evidence type="ECO:0000313" key="3">
    <source>
        <dbReference type="EMBL" id="MCZ0862347.1"/>
    </source>
</evidence>
<reference evidence="3" key="1">
    <citation type="submission" date="2022-12" db="EMBL/GenBank/DDBJ databases">
        <title>Isolation and characterisation of novel Methanocorpusculum spp. from native Australian herbivores indicates the genus is ancestrally host-associated.</title>
        <authorList>
            <person name="Volmer J.G."/>
            <person name="Soo R.M."/>
            <person name="Evans P.N."/>
            <person name="Hoedt E.C."/>
            <person name="Astorga Alsina A.L."/>
            <person name="Woodcroft B.J."/>
            <person name="Tyson G.W."/>
            <person name="Hugenholtz P."/>
            <person name="Morrison M."/>
        </authorList>
    </citation>
    <scope>NUCLEOTIDE SEQUENCE</scope>
    <source>
        <strain evidence="3">CW153</strain>
    </source>
</reference>
<dbReference type="PANTHER" id="PTHR36216">
    <property type="entry name" value="TRANSCRIPTIONAL REGULATOR, TRMB"/>
    <property type="match status" value="1"/>
</dbReference>
<dbReference type="Pfam" id="PF24266">
    <property type="entry name" value="HTH_HVO_0163_N"/>
    <property type="match status" value="1"/>
</dbReference>
<dbReference type="EMBL" id="JAPTGC010000004">
    <property type="protein sequence ID" value="MCZ0862347.1"/>
    <property type="molecule type" value="Genomic_DNA"/>
</dbReference>
<dbReference type="PANTHER" id="PTHR36216:SF1">
    <property type="entry name" value="HTH ARSR-TYPE DOMAIN-CONTAINING PROTEIN"/>
    <property type="match status" value="1"/>
</dbReference>
<protein>
    <submittedName>
        <fullName evidence="3">Winged helix-turn-helix transcriptional regulator</fullName>
    </submittedName>
</protein>
<keyword evidence="1" id="KW-0472">Membrane</keyword>
<dbReference type="InterPro" id="IPR036390">
    <property type="entry name" value="WH_DNA-bd_sf"/>
</dbReference>
<accession>A0ABT4IM79</accession>